<name>A0AAD6XHY0_9AGAR</name>
<comment type="caution">
    <text evidence="2">The sequence shown here is derived from an EMBL/GenBank/DDBJ whole genome shotgun (WGS) entry which is preliminary data.</text>
</comment>
<dbReference type="Proteomes" id="UP001222325">
    <property type="component" value="Unassembled WGS sequence"/>
</dbReference>
<evidence type="ECO:0000313" key="3">
    <source>
        <dbReference type="Proteomes" id="UP001222325"/>
    </source>
</evidence>
<dbReference type="EMBL" id="JARJCN010000056">
    <property type="protein sequence ID" value="KAJ7080215.1"/>
    <property type="molecule type" value="Genomic_DNA"/>
</dbReference>
<dbReference type="AlphaFoldDB" id="A0AAD6XHY0"/>
<organism evidence="2 3">
    <name type="scientific">Mycena belliarum</name>
    <dbReference type="NCBI Taxonomy" id="1033014"/>
    <lineage>
        <taxon>Eukaryota</taxon>
        <taxon>Fungi</taxon>
        <taxon>Dikarya</taxon>
        <taxon>Basidiomycota</taxon>
        <taxon>Agaricomycotina</taxon>
        <taxon>Agaricomycetes</taxon>
        <taxon>Agaricomycetidae</taxon>
        <taxon>Agaricales</taxon>
        <taxon>Marasmiineae</taxon>
        <taxon>Mycenaceae</taxon>
        <taxon>Mycena</taxon>
    </lineage>
</organism>
<accession>A0AAD6XHY0</accession>
<evidence type="ECO:0000313" key="2">
    <source>
        <dbReference type="EMBL" id="KAJ7080215.1"/>
    </source>
</evidence>
<feature type="region of interest" description="Disordered" evidence="1">
    <location>
        <begin position="302"/>
        <end position="326"/>
    </location>
</feature>
<gene>
    <name evidence="2" type="ORF">B0H15DRAFT_1025278</name>
</gene>
<reference evidence="2" key="1">
    <citation type="submission" date="2023-03" db="EMBL/GenBank/DDBJ databases">
        <title>Massive genome expansion in bonnet fungi (Mycena s.s.) driven by repeated elements and novel gene families across ecological guilds.</title>
        <authorList>
            <consortium name="Lawrence Berkeley National Laboratory"/>
            <person name="Harder C.B."/>
            <person name="Miyauchi S."/>
            <person name="Viragh M."/>
            <person name="Kuo A."/>
            <person name="Thoen E."/>
            <person name="Andreopoulos B."/>
            <person name="Lu D."/>
            <person name="Skrede I."/>
            <person name="Drula E."/>
            <person name="Henrissat B."/>
            <person name="Morin E."/>
            <person name="Kohler A."/>
            <person name="Barry K."/>
            <person name="LaButti K."/>
            <person name="Morin E."/>
            <person name="Salamov A."/>
            <person name="Lipzen A."/>
            <person name="Mereny Z."/>
            <person name="Hegedus B."/>
            <person name="Baldrian P."/>
            <person name="Stursova M."/>
            <person name="Weitz H."/>
            <person name="Taylor A."/>
            <person name="Grigoriev I.V."/>
            <person name="Nagy L.G."/>
            <person name="Martin F."/>
            <person name="Kauserud H."/>
        </authorList>
    </citation>
    <scope>NUCLEOTIDE SEQUENCE</scope>
    <source>
        <strain evidence="2">CBHHK173m</strain>
    </source>
</reference>
<feature type="region of interest" description="Disordered" evidence="1">
    <location>
        <begin position="407"/>
        <end position="483"/>
    </location>
</feature>
<evidence type="ECO:0000256" key="1">
    <source>
        <dbReference type="SAM" id="MobiDB-lite"/>
    </source>
</evidence>
<feature type="region of interest" description="Disordered" evidence="1">
    <location>
        <begin position="157"/>
        <end position="243"/>
    </location>
</feature>
<sequence>MDWAVVRRRSRQAEVTLTCALREALFVARSLFAEARPHSLPPLASALHCQSPHFFPPGGSPELSLAEANVLALAFEFRMSVRQAHDLAAAQALPRPRPQPRDYGTRTVQLTQLRPAHPELRTVTSGVAQRIAPCPHLTVCVHLKHFLPRPHCSALPPPALASRRRHSSSPAPAAGYRPLPPSRARIRHNQEGSGALPSAPPCADQARPARRLQRHSAGPAARSSCRARALGRTTSSPAAPPHLLTDTNTVVLACTATDVGSCAPSPTTPPRCAAAAFAPRPAACNAARRPGRMLPLPPPTPLACRSSAVSPAAPRRTQHSRASDPAARPHLRAMPLHPLLTGVDLPVRLQTTPGLSATRAVGSGYSIPLRVQWAASNARAKHRAPQVHRGRRVPRRVREQVYVAAVPPPMTTPASSLPPCTPQPRPASTALHASGAPARSPCRAHSSAREFDPEAKYIASPGKRTGDHSTNPRPESEGINEGMHAPHSEHIALQALPALVAGPARAPAGASHRPTCKLPCDASCHSAPARKPVGPRCQSALARSSEVVRRRAYRSSGGRAGRSSIRAWRWASGNRHGDTESIHPNTPHA</sequence>
<proteinExistence type="predicted"/>
<keyword evidence="3" id="KW-1185">Reference proteome</keyword>
<protein>
    <submittedName>
        <fullName evidence="2">Uncharacterized protein</fullName>
    </submittedName>
</protein>